<comment type="caution">
    <text evidence="2">The sequence shown here is derived from an EMBL/GenBank/DDBJ whole genome shotgun (WGS) entry which is preliminary data.</text>
</comment>
<feature type="transmembrane region" description="Helical" evidence="1">
    <location>
        <begin position="24"/>
        <end position="44"/>
    </location>
</feature>
<sequence>MTGNDGNRANTTAMGEANVVARRAITGAAAVIAVVLLAGGAFVAGHSLGRHQRKPPANPSAPMTKPAATIALPAIGPCAAGNWNFLDGVAKRSSSQLALAAAPRMVGDPDPTYADHDFNEDGQSESIREITCQVVGGTDRVAAILALTSTGFHSAGVLGDKPITTHTASASAREYFSAYGIVAPTGHFEVMVRTANEAYSWDKTAQCWLAGG</sequence>
<gene>
    <name evidence="2" type="ORF">GCM10009765_39670</name>
</gene>
<keyword evidence="1" id="KW-1133">Transmembrane helix</keyword>
<accession>A0ABN2HDV8</accession>
<evidence type="ECO:0000313" key="3">
    <source>
        <dbReference type="Proteomes" id="UP001500618"/>
    </source>
</evidence>
<name>A0ABN2HDV8_9ACTN</name>
<evidence type="ECO:0000313" key="2">
    <source>
        <dbReference type="EMBL" id="GAA1686291.1"/>
    </source>
</evidence>
<reference evidence="2 3" key="1">
    <citation type="journal article" date="2019" name="Int. J. Syst. Evol. Microbiol.">
        <title>The Global Catalogue of Microorganisms (GCM) 10K type strain sequencing project: providing services to taxonomists for standard genome sequencing and annotation.</title>
        <authorList>
            <consortium name="The Broad Institute Genomics Platform"/>
            <consortium name="The Broad Institute Genome Sequencing Center for Infectious Disease"/>
            <person name="Wu L."/>
            <person name="Ma J."/>
        </authorList>
    </citation>
    <scope>NUCLEOTIDE SEQUENCE [LARGE SCALE GENOMIC DNA]</scope>
    <source>
        <strain evidence="2 3">JCM 14718</strain>
    </source>
</reference>
<proteinExistence type="predicted"/>
<evidence type="ECO:0000256" key="1">
    <source>
        <dbReference type="SAM" id="Phobius"/>
    </source>
</evidence>
<dbReference type="EMBL" id="BAAANY010000014">
    <property type="protein sequence ID" value="GAA1686291.1"/>
    <property type="molecule type" value="Genomic_DNA"/>
</dbReference>
<dbReference type="Proteomes" id="UP001500618">
    <property type="component" value="Unassembled WGS sequence"/>
</dbReference>
<keyword evidence="1" id="KW-0472">Membrane</keyword>
<protein>
    <submittedName>
        <fullName evidence="2">Uncharacterized protein</fullName>
    </submittedName>
</protein>
<dbReference type="RefSeq" id="WP_344311718.1">
    <property type="nucleotide sequence ID" value="NZ_BAAANY010000014.1"/>
</dbReference>
<keyword evidence="3" id="KW-1185">Reference proteome</keyword>
<keyword evidence="1" id="KW-0812">Transmembrane</keyword>
<organism evidence="2 3">
    <name type="scientific">Fodinicola feengrottensis</name>
    <dbReference type="NCBI Taxonomy" id="435914"/>
    <lineage>
        <taxon>Bacteria</taxon>
        <taxon>Bacillati</taxon>
        <taxon>Actinomycetota</taxon>
        <taxon>Actinomycetes</taxon>
        <taxon>Mycobacteriales</taxon>
        <taxon>Fodinicola</taxon>
    </lineage>
</organism>